<protein>
    <submittedName>
        <fullName evidence="1">Uncharacterized protein</fullName>
    </submittedName>
</protein>
<sequence length="85" mass="9540">MLDILGGHNSMLMAPKLEEMDEVIKTIDLNSLPTNNNDQGRALLVCASIFLQELCSLVNKLAVIRDILDLEAFPCYRYEVVTTNK</sequence>
<gene>
    <name evidence="1" type="ORF">H5410_056077</name>
</gene>
<dbReference type="GO" id="GO:0051267">
    <property type="term" value="F:CP2 mannose-ethanolamine phosphotransferase activity"/>
    <property type="evidence" value="ECO:0007669"/>
    <property type="project" value="TreeGrafter"/>
</dbReference>
<dbReference type="GO" id="GO:0005789">
    <property type="term" value="C:endoplasmic reticulum membrane"/>
    <property type="evidence" value="ECO:0007669"/>
    <property type="project" value="TreeGrafter"/>
</dbReference>
<name>A0A9J5WL22_SOLCO</name>
<dbReference type="GO" id="GO:0006506">
    <property type="term" value="P:GPI anchor biosynthetic process"/>
    <property type="evidence" value="ECO:0007669"/>
    <property type="project" value="InterPro"/>
</dbReference>
<dbReference type="AlphaFoldDB" id="A0A9J5WL22"/>
<organism evidence="1 2">
    <name type="scientific">Solanum commersonii</name>
    <name type="common">Commerson's wild potato</name>
    <name type="synonym">Commerson's nightshade</name>
    <dbReference type="NCBI Taxonomy" id="4109"/>
    <lineage>
        <taxon>Eukaryota</taxon>
        <taxon>Viridiplantae</taxon>
        <taxon>Streptophyta</taxon>
        <taxon>Embryophyta</taxon>
        <taxon>Tracheophyta</taxon>
        <taxon>Spermatophyta</taxon>
        <taxon>Magnoliopsida</taxon>
        <taxon>eudicotyledons</taxon>
        <taxon>Gunneridae</taxon>
        <taxon>Pentapetalae</taxon>
        <taxon>asterids</taxon>
        <taxon>lamiids</taxon>
        <taxon>Solanales</taxon>
        <taxon>Solanaceae</taxon>
        <taxon>Solanoideae</taxon>
        <taxon>Solaneae</taxon>
        <taxon>Solanum</taxon>
    </lineage>
</organism>
<keyword evidence="2" id="KW-1185">Reference proteome</keyword>
<dbReference type="PANTHER" id="PTHR23072:SF0">
    <property type="entry name" value="GPI ETHANOLAMINE PHOSPHATE TRANSFERASE 2"/>
    <property type="match status" value="1"/>
</dbReference>
<reference evidence="1 2" key="1">
    <citation type="submission" date="2020-09" db="EMBL/GenBank/DDBJ databases">
        <title>De no assembly of potato wild relative species, Solanum commersonii.</title>
        <authorList>
            <person name="Cho K."/>
        </authorList>
    </citation>
    <scope>NUCLEOTIDE SEQUENCE [LARGE SCALE GENOMIC DNA]</scope>
    <source>
        <strain evidence="1">LZ3.2</strain>
        <tissue evidence="1">Leaf</tissue>
    </source>
</reference>
<comment type="caution">
    <text evidence="1">The sequence shown here is derived from an EMBL/GenBank/DDBJ whole genome shotgun (WGS) entry which is preliminary data.</text>
</comment>
<dbReference type="InterPro" id="IPR039527">
    <property type="entry name" value="PIGG/GPI7"/>
</dbReference>
<dbReference type="PANTHER" id="PTHR23072">
    <property type="entry name" value="PHOSPHATIDYLINOSITOL GLYCAN-RELATED"/>
    <property type="match status" value="1"/>
</dbReference>
<proteinExistence type="predicted"/>
<evidence type="ECO:0000313" key="2">
    <source>
        <dbReference type="Proteomes" id="UP000824120"/>
    </source>
</evidence>
<dbReference type="EMBL" id="JACXVP010000011">
    <property type="protein sequence ID" value="KAG5575943.1"/>
    <property type="molecule type" value="Genomic_DNA"/>
</dbReference>
<dbReference type="Proteomes" id="UP000824120">
    <property type="component" value="Chromosome 11"/>
</dbReference>
<dbReference type="OrthoDB" id="1739017at2759"/>
<evidence type="ECO:0000313" key="1">
    <source>
        <dbReference type="EMBL" id="KAG5575943.1"/>
    </source>
</evidence>
<accession>A0A9J5WL22</accession>